<evidence type="ECO:0000313" key="1">
    <source>
        <dbReference type="EMBL" id="GAA0757078.1"/>
    </source>
</evidence>
<dbReference type="RefSeq" id="WP_141287251.1">
    <property type="nucleotide sequence ID" value="NZ_BAAAEW010000023.1"/>
</dbReference>
<organism evidence="1 2">
    <name type="scientific">Ideonella azotifigens</name>
    <dbReference type="NCBI Taxonomy" id="513160"/>
    <lineage>
        <taxon>Bacteria</taxon>
        <taxon>Pseudomonadati</taxon>
        <taxon>Pseudomonadota</taxon>
        <taxon>Betaproteobacteria</taxon>
        <taxon>Burkholderiales</taxon>
        <taxon>Sphaerotilaceae</taxon>
        <taxon>Ideonella</taxon>
    </lineage>
</organism>
<gene>
    <name evidence="1" type="ORF">GCM10009107_36300</name>
</gene>
<sequence>MPANDLRVVQLGSMARSGETLFLRTFSVHPQVQVVHDLRVGNTAAETALFKLLRIWPANRMPRVEVERLLGPALKASATHLLLKQGVFHPRHAWRGVSLVRNPYAMFVSLWTYDAGKHANDQQHLRNWRTLRLPRLLAWCDAMDPVLSRQLAAMSDPLEQFLLFYAMRAQQLKASGRPLLHYEDLVNQTLPTLRSACQGLGLTPHDDLLRAHQFYARGEAGHGGMDLGSPIRPGSDWQPYPGLPTAPFDALVRQLGLQRYIGLYEAAAQAA</sequence>
<dbReference type="EMBL" id="BAAAEW010000023">
    <property type="protein sequence ID" value="GAA0757078.1"/>
    <property type="molecule type" value="Genomic_DNA"/>
</dbReference>
<dbReference type="Gene3D" id="3.40.50.300">
    <property type="entry name" value="P-loop containing nucleotide triphosphate hydrolases"/>
    <property type="match status" value="1"/>
</dbReference>
<accession>A0ABN1K7A1</accession>
<reference evidence="1 2" key="1">
    <citation type="journal article" date="2019" name="Int. J. Syst. Evol. Microbiol.">
        <title>The Global Catalogue of Microorganisms (GCM) 10K type strain sequencing project: providing services to taxonomists for standard genome sequencing and annotation.</title>
        <authorList>
            <consortium name="The Broad Institute Genomics Platform"/>
            <consortium name="The Broad Institute Genome Sequencing Center for Infectious Disease"/>
            <person name="Wu L."/>
            <person name="Ma J."/>
        </authorList>
    </citation>
    <scope>NUCLEOTIDE SEQUENCE [LARGE SCALE GENOMIC DNA]</scope>
    <source>
        <strain evidence="1 2">JCM 15503</strain>
    </source>
</reference>
<comment type="caution">
    <text evidence="1">The sequence shown here is derived from an EMBL/GenBank/DDBJ whole genome shotgun (WGS) entry which is preliminary data.</text>
</comment>
<keyword evidence="2" id="KW-1185">Reference proteome</keyword>
<protein>
    <recommendedName>
        <fullName evidence="3">Sulfotransferase family protein</fullName>
    </recommendedName>
</protein>
<dbReference type="Proteomes" id="UP001500279">
    <property type="component" value="Unassembled WGS sequence"/>
</dbReference>
<name>A0ABN1K7A1_9BURK</name>
<proteinExistence type="predicted"/>
<evidence type="ECO:0000313" key="2">
    <source>
        <dbReference type="Proteomes" id="UP001500279"/>
    </source>
</evidence>
<dbReference type="SUPFAM" id="SSF52540">
    <property type="entry name" value="P-loop containing nucleoside triphosphate hydrolases"/>
    <property type="match status" value="1"/>
</dbReference>
<evidence type="ECO:0008006" key="3">
    <source>
        <dbReference type="Google" id="ProtNLM"/>
    </source>
</evidence>
<dbReference type="InterPro" id="IPR027417">
    <property type="entry name" value="P-loop_NTPase"/>
</dbReference>